<name>A0A9P4VLB8_9PEZI</name>
<gene>
    <name evidence="1" type="ORF">M501DRAFT_1033057</name>
</gene>
<dbReference type="Proteomes" id="UP000799429">
    <property type="component" value="Unassembled WGS sequence"/>
</dbReference>
<proteinExistence type="predicted"/>
<keyword evidence="2" id="KW-1185">Reference proteome</keyword>
<sequence length="251" mass="28844">MKLKVHSTNKEAMTKETTVTVVRNRIFLDDVNGSSARWPKYTYPPQDLVRAFHYKDTMPVHFHVTYPEQRCATPRLNARKYDRGDYFEQDNLILYSCFGFKGPPRGDLPPPMPSERTRTPDLDEEAEAERMLPLPPPVYFTLDFDALSTGMTWIPRRVEWLRCAAPLPDPAYGVVRGLVEDCVRERERESGELGRLREAGFTTHHEYDILAAQDRVWKVQGNAAVGDKVVRILVRVWMAKDGIKVKKPGIV</sequence>
<organism evidence="1 2">
    <name type="scientific">Patellaria atrata CBS 101060</name>
    <dbReference type="NCBI Taxonomy" id="1346257"/>
    <lineage>
        <taxon>Eukaryota</taxon>
        <taxon>Fungi</taxon>
        <taxon>Dikarya</taxon>
        <taxon>Ascomycota</taxon>
        <taxon>Pezizomycotina</taxon>
        <taxon>Dothideomycetes</taxon>
        <taxon>Dothideomycetes incertae sedis</taxon>
        <taxon>Patellariales</taxon>
        <taxon>Patellariaceae</taxon>
        <taxon>Patellaria</taxon>
    </lineage>
</organism>
<protein>
    <submittedName>
        <fullName evidence="1">Uncharacterized protein</fullName>
    </submittedName>
</protein>
<dbReference type="AlphaFoldDB" id="A0A9P4VLB8"/>
<comment type="caution">
    <text evidence="1">The sequence shown here is derived from an EMBL/GenBank/DDBJ whole genome shotgun (WGS) entry which is preliminary data.</text>
</comment>
<dbReference type="EMBL" id="MU006100">
    <property type="protein sequence ID" value="KAF2837341.1"/>
    <property type="molecule type" value="Genomic_DNA"/>
</dbReference>
<evidence type="ECO:0000313" key="1">
    <source>
        <dbReference type="EMBL" id="KAF2837341.1"/>
    </source>
</evidence>
<evidence type="ECO:0000313" key="2">
    <source>
        <dbReference type="Proteomes" id="UP000799429"/>
    </source>
</evidence>
<accession>A0A9P4VLB8</accession>
<reference evidence="1" key="1">
    <citation type="journal article" date="2020" name="Stud. Mycol.">
        <title>101 Dothideomycetes genomes: a test case for predicting lifestyles and emergence of pathogens.</title>
        <authorList>
            <person name="Haridas S."/>
            <person name="Albert R."/>
            <person name="Binder M."/>
            <person name="Bloem J."/>
            <person name="Labutti K."/>
            <person name="Salamov A."/>
            <person name="Andreopoulos B."/>
            <person name="Baker S."/>
            <person name="Barry K."/>
            <person name="Bills G."/>
            <person name="Bluhm B."/>
            <person name="Cannon C."/>
            <person name="Castanera R."/>
            <person name="Culley D."/>
            <person name="Daum C."/>
            <person name="Ezra D."/>
            <person name="Gonzalez J."/>
            <person name="Henrissat B."/>
            <person name="Kuo A."/>
            <person name="Liang C."/>
            <person name="Lipzen A."/>
            <person name="Lutzoni F."/>
            <person name="Magnuson J."/>
            <person name="Mondo S."/>
            <person name="Nolan M."/>
            <person name="Ohm R."/>
            <person name="Pangilinan J."/>
            <person name="Park H.-J."/>
            <person name="Ramirez L."/>
            <person name="Alfaro M."/>
            <person name="Sun H."/>
            <person name="Tritt A."/>
            <person name="Yoshinaga Y."/>
            <person name="Zwiers L.-H."/>
            <person name="Turgeon B."/>
            <person name="Goodwin S."/>
            <person name="Spatafora J."/>
            <person name="Crous P."/>
            <person name="Grigoriev I."/>
        </authorList>
    </citation>
    <scope>NUCLEOTIDE SEQUENCE</scope>
    <source>
        <strain evidence="1">CBS 101060</strain>
    </source>
</reference>